<organism evidence="2 3">
    <name type="scientific">Methylocapsa palsarum</name>
    <dbReference type="NCBI Taxonomy" id="1612308"/>
    <lineage>
        <taxon>Bacteria</taxon>
        <taxon>Pseudomonadati</taxon>
        <taxon>Pseudomonadota</taxon>
        <taxon>Alphaproteobacteria</taxon>
        <taxon>Hyphomicrobiales</taxon>
        <taxon>Beijerinckiaceae</taxon>
        <taxon>Methylocapsa</taxon>
    </lineage>
</organism>
<dbReference type="InterPro" id="IPR050266">
    <property type="entry name" value="AB_hydrolase_sf"/>
</dbReference>
<dbReference type="PANTHER" id="PTHR43798:SF33">
    <property type="entry name" value="HYDROLASE, PUTATIVE (AFU_ORTHOLOGUE AFUA_2G14860)-RELATED"/>
    <property type="match status" value="1"/>
</dbReference>
<dbReference type="Pfam" id="PF12697">
    <property type="entry name" value="Abhydrolase_6"/>
    <property type="match status" value="1"/>
</dbReference>
<dbReference type="EMBL" id="FOSN01000012">
    <property type="protein sequence ID" value="SFK62276.1"/>
    <property type="molecule type" value="Genomic_DNA"/>
</dbReference>
<dbReference type="InterPro" id="IPR029058">
    <property type="entry name" value="AB_hydrolase_fold"/>
</dbReference>
<proteinExistence type="predicted"/>
<dbReference type="PANTHER" id="PTHR43798">
    <property type="entry name" value="MONOACYLGLYCEROL LIPASE"/>
    <property type="match status" value="1"/>
</dbReference>
<dbReference type="InterPro" id="IPR000073">
    <property type="entry name" value="AB_hydrolase_1"/>
</dbReference>
<evidence type="ECO:0000259" key="1">
    <source>
        <dbReference type="Pfam" id="PF12697"/>
    </source>
</evidence>
<keyword evidence="3" id="KW-1185">Reference proteome</keyword>
<name>A0A1I4B310_9HYPH</name>
<reference evidence="2" key="1">
    <citation type="submission" date="2016-10" db="EMBL/GenBank/DDBJ databases">
        <authorList>
            <person name="de Groot N.N."/>
        </authorList>
    </citation>
    <scope>NUCLEOTIDE SEQUENCE [LARGE SCALE GENOMIC DNA]</scope>
    <source>
        <strain evidence="2">NE2</strain>
    </source>
</reference>
<dbReference type="AlphaFoldDB" id="A0A1I4B310"/>
<evidence type="ECO:0000313" key="2">
    <source>
        <dbReference type="EMBL" id="SFK62276.1"/>
    </source>
</evidence>
<accession>A0A1I4B310</accession>
<dbReference type="Proteomes" id="UP000198755">
    <property type="component" value="Unassembled WGS sequence"/>
</dbReference>
<protein>
    <submittedName>
        <fullName evidence="2">Pimeloyl-ACP methyl ester carboxylesterase</fullName>
    </submittedName>
</protein>
<dbReference type="RefSeq" id="WP_175492608.1">
    <property type="nucleotide sequence ID" value="NZ_FOSN01000012.1"/>
</dbReference>
<dbReference type="SUPFAM" id="SSF53474">
    <property type="entry name" value="alpha/beta-Hydrolases"/>
    <property type="match status" value="1"/>
</dbReference>
<gene>
    <name evidence="2" type="ORF">SAMN05444581_11275</name>
</gene>
<dbReference type="GO" id="GO:0016020">
    <property type="term" value="C:membrane"/>
    <property type="evidence" value="ECO:0007669"/>
    <property type="project" value="TreeGrafter"/>
</dbReference>
<dbReference type="STRING" id="1612308.SAMN05444581_11275"/>
<sequence>MIIPELPFKSRFVSACDGLPLHVRDYGSALDRGVPVVCLPGLTRTSSDFGPLASAMTAGLFGAPRRVLALDYRGRGDSGYDRDWRNYSLEIENGDILSVLTALGIERAIFIGTSRGGLHAMLLSASRPCTLHAVVLNDIGPVLEPIGIARIRGYAGKTPAPRSIPDAIDLLKHLMSEHFSGLSEEEWRIYARMTFCDASGRLAPRYDPRLVKPFDSLDLEQPLPDLWAQFDGLRDTPLLIIRAKNSDLLSPETLAAMEKRRRRCEILIVPGQGHPALLIDRTSIARICEFIARVDPTPPEPADGARKNLS</sequence>
<dbReference type="Gene3D" id="3.40.50.1820">
    <property type="entry name" value="alpha/beta hydrolase"/>
    <property type="match status" value="1"/>
</dbReference>
<feature type="domain" description="AB hydrolase-1" evidence="1">
    <location>
        <begin position="36"/>
        <end position="278"/>
    </location>
</feature>
<evidence type="ECO:0000313" key="3">
    <source>
        <dbReference type="Proteomes" id="UP000198755"/>
    </source>
</evidence>